<dbReference type="Pfam" id="PF00627">
    <property type="entry name" value="UBA"/>
    <property type="match status" value="1"/>
</dbReference>
<feature type="compositionally biased region" description="Basic and acidic residues" evidence="2">
    <location>
        <begin position="1179"/>
        <end position="1191"/>
    </location>
</feature>
<evidence type="ECO:0000256" key="2">
    <source>
        <dbReference type="SAM" id="MobiDB-lite"/>
    </source>
</evidence>
<dbReference type="InterPro" id="IPR015940">
    <property type="entry name" value="UBA"/>
</dbReference>
<accession>A0A9P6CR16</accession>
<dbReference type="SMART" id="SM00027">
    <property type="entry name" value="EH"/>
    <property type="match status" value="3"/>
</dbReference>
<feature type="region of interest" description="Disordered" evidence="2">
    <location>
        <begin position="632"/>
        <end position="651"/>
    </location>
</feature>
<dbReference type="PROSITE" id="PS50031">
    <property type="entry name" value="EH"/>
    <property type="match status" value="3"/>
</dbReference>
<evidence type="ECO:0000259" key="5">
    <source>
        <dbReference type="PROSITE" id="PS50222"/>
    </source>
</evidence>
<dbReference type="CDD" id="cd00052">
    <property type="entry name" value="EH"/>
    <property type="match status" value="3"/>
</dbReference>
<dbReference type="GO" id="GO:0016197">
    <property type="term" value="P:endosomal transport"/>
    <property type="evidence" value="ECO:0007669"/>
    <property type="project" value="TreeGrafter"/>
</dbReference>
<name>A0A9P6CR16_9AGAR</name>
<feature type="region of interest" description="Disordered" evidence="2">
    <location>
        <begin position="256"/>
        <end position="278"/>
    </location>
</feature>
<feature type="compositionally biased region" description="Polar residues" evidence="2">
    <location>
        <begin position="1081"/>
        <end position="1090"/>
    </location>
</feature>
<dbReference type="Proteomes" id="UP000807469">
    <property type="component" value="Unassembled WGS sequence"/>
</dbReference>
<evidence type="ECO:0000256" key="1">
    <source>
        <dbReference type="SAM" id="Coils"/>
    </source>
</evidence>
<feature type="compositionally biased region" description="Basic and acidic residues" evidence="2">
    <location>
        <begin position="656"/>
        <end position="669"/>
    </location>
</feature>
<feature type="domain" description="EH" evidence="4">
    <location>
        <begin position="131"/>
        <end position="216"/>
    </location>
</feature>
<dbReference type="Gene3D" id="1.10.238.10">
    <property type="entry name" value="EF-hand"/>
    <property type="match status" value="3"/>
</dbReference>
<organism evidence="6 7">
    <name type="scientific">Pholiota conissans</name>
    <dbReference type="NCBI Taxonomy" id="109636"/>
    <lineage>
        <taxon>Eukaryota</taxon>
        <taxon>Fungi</taxon>
        <taxon>Dikarya</taxon>
        <taxon>Basidiomycota</taxon>
        <taxon>Agaricomycotina</taxon>
        <taxon>Agaricomycetes</taxon>
        <taxon>Agaricomycetidae</taxon>
        <taxon>Agaricales</taxon>
        <taxon>Agaricineae</taxon>
        <taxon>Strophariaceae</taxon>
        <taxon>Pholiota</taxon>
    </lineage>
</organism>
<feature type="region of interest" description="Disordered" evidence="2">
    <location>
        <begin position="726"/>
        <end position="764"/>
    </location>
</feature>
<dbReference type="SMART" id="SM00165">
    <property type="entry name" value="UBA"/>
    <property type="match status" value="1"/>
</dbReference>
<dbReference type="PANTHER" id="PTHR11216:SF170">
    <property type="entry name" value="DYNAMIN ASSOCIATED PROTEIN 160, ISOFORM D"/>
    <property type="match status" value="1"/>
</dbReference>
<dbReference type="OrthoDB" id="524326at2759"/>
<evidence type="ECO:0000259" key="3">
    <source>
        <dbReference type="PROSITE" id="PS50030"/>
    </source>
</evidence>
<dbReference type="EMBL" id="MU155323">
    <property type="protein sequence ID" value="KAF9475672.1"/>
    <property type="molecule type" value="Genomic_DNA"/>
</dbReference>
<feature type="region of interest" description="Disordered" evidence="2">
    <location>
        <begin position="849"/>
        <end position="875"/>
    </location>
</feature>
<keyword evidence="1" id="KW-0175">Coiled coil</keyword>
<keyword evidence="7" id="KW-1185">Reference proteome</keyword>
<dbReference type="AlphaFoldDB" id="A0A9P6CR16"/>
<feature type="coiled-coil region" evidence="1">
    <location>
        <begin position="483"/>
        <end position="524"/>
    </location>
</feature>
<feature type="region of interest" description="Disordered" evidence="2">
    <location>
        <begin position="404"/>
        <end position="481"/>
    </location>
</feature>
<dbReference type="CDD" id="cd14270">
    <property type="entry name" value="UBA"/>
    <property type="match status" value="1"/>
</dbReference>
<dbReference type="SUPFAM" id="SSF47473">
    <property type="entry name" value="EF-hand"/>
    <property type="match status" value="3"/>
</dbReference>
<feature type="domain" description="EH" evidence="4">
    <location>
        <begin position="11"/>
        <end position="96"/>
    </location>
</feature>
<feature type="region of interest" description="Disordered" evidence="2">
    <location>
        <begin position="1061"/>
        <end position="1238"/>
    </location>
</feature>
<feature type="compositionally biased region" description="Basic and acidic residues" evidence="2">
    <location>
        <begin position="458"/>
        <end position="469"/>
    </location>
</feature>
<dbReference type="SUPFAM" id="SSF46934">
    <property type="entry name" value="UBA-like"/>
    <property type="match status" value="1"/>
</dbReference>
<dbReference type="GO" id="GO:0005737">
    <property type="term" value="C:cytoplasm"/>
    <property type="evidence" value="ECO:0007669"/>
    <property type="project" value="TreeGrafter"/>
</dbReference>
<feature type="compositionally biased region" description="Polar residues" evidence="2">
    <location>
        <begin position="418"/>
        <end position="442"/>
    </location>
</feature>
<reference evidence="6" key="1">
    <citation type="submission" date="2020-11" db="EMBL/GenBank/DDBJ databases">
        <authorList>
            <consortium name="DOE Joint Genome Institute"/>
            <person name="Ahrendt S."/>
            <person name="Riley R."/>
            <person name="Andreopoulos W."/>
            <person name="Labutti K."/>
            <person name="Pangilinan J."/>
            <person name="Ruiz-Duenas F.J."/>
            <person name="Barrasa J.M."/>
            <person name="Sanchez-Garcia M."/>
            <person name="Camarero S."/>
            <person name="Miyauchi S."/>
            <person name="Serrano A."/>
            <person name="Linde D."/>
            <person name="Babiker R."/>
            <person name="Drula E."/>
            <person name="Ayuso-Fernandez I."/>
            <person name="Pacheco R."/>
            <person name="Padilla G."/>
            <person name="Ferreira P."/>
            <person name="Barriuso J."/>
            <person name="Kellner H."/>
            <person name="Castanera R."/>
            <person name="Alfaro M."/>
            <person name="Ramirez L."/>
            <person name="Pisabarro A.G."/>
            <person name="Kuo A."/>
            <person name="Tritt A."/>
            <person name="Lipzen A."/>
            <person name="He G."/>
            <person name="Yan M."/>
            <person name="Ng V."/>
            <person name="Cullen D."/>
            <person name="Martin F."/>
            <person name="Rosso M.-N."/>
            <person name="Henrissat B."/>
            <person name="Hibbett D."/>
            <person name="Martinez A.T."/>
            <person name="Grigoriev I.V."/>
        </authorList>
    </citation>
    <scope>NUCLEOTIDE SEQUENCE</scope>
    <source>
        <strain evidence="6">CIRM-BRFM 674</strain>
    </source>
</reference>
<dbReference type="PANTHER" id="PTHR11216">
    <property type="entry name" value="EH DOMAIN"/>
    <property type="match status" value="1"/>
</dbReference>
<feature type="domain" description="EF-hand" evidence="5">
    <location>
        <begin position="319"/>
        <end position="354"/>
    </location>
</feature>
<feature type="compositionally biased region" description="Low complexity" evidence="2">
    <location>
        <begin position="1151"/>
        <end position="1160"/>
    </location>
</feature>
<dbReference type="GO" id="GO:0006897">
    <property type="term" value="P:endocytosis"/>
    <property type="evidence" value="ECO:0007669"/>
    <property type="project" value="TreeGrafter"/>
</dbReference>
<dbReference type="Gene3D" id="1.10.8.10">
    <property type="entry name" value="DNA helicase RuvA subunit, C-terminal domain"/>
    <property type="match status" value="1"/>
</dbReference>
<dbReference type="PROSITE" id="PS50222">
    <property type="entry name" value="EF_HAND_2"/>
    <property type="match status" value="1"/>
</dbReference>
<dbReference type="GO" id="GO:0005509">
    <property type="term" value="F:calcium ion binding"/>
    <property type="evidence" value="ECO:0007669"/>
    <property type="project" value="InterPro"/>
</dbReference>
<gene>
    <name evidence="6" type="ORF">BDN70DRAFT_883440</name>
</gene>
<dbReference type="InterPro" id="IPR002048">
    <property type="entry name" value="EF_hand_dom"/>
</dbReference>
<evidence type="ECO:0000313" key="7">
    <source>
        <dbReference type="Proteomes" id="UP000807469"/>
    </source>
</evidence>
<dbReference type="InterPro" id="IPR009060">
    <property type="entry name" value="UBA-like_sf"/>
</dbReference>
<dbReference type="InterPro" id="IPR011992">
    <property type="entry name" value="EF-hand-dom_pair"/>
</dbReference>
<feature type="region of interest" description="Disordered" evidence="2">
    <location>
        <begin position="656"/>
        <end position="688"/>
    </location>
</feature>
<feature type="domain" description="UBA" evidence="3">
    <location>
        <begin position="1234"/>
        <end position="1276"/>
    </location>
</feature>
<feature type="compositionally biased region" description="Pro residues" evidence="2">
    <location>
        <begin position="675"/>
        <end position="686"/>
    </location>
</feature>
<dbReference type="Pfam" id="PF12763">
    <property type="entry name" value="EH"/>
    <property type="match status" value="3"/>
</dbReference>
<feature type="compositionally biased region" description="Polar residues" evidence="2">
    <location>
        <begin position="742"/>
        <end position="756"/>
    </location>
</feature>
<protein>
    <submittedName>
        <fullName evidence="6">Uncharacterized protein</fullName>
    </submittedName>
</protein>
<feature type="compositionally biased region" description="Basic residues" evidence="2">
    <location>
        <begin position="1192"/>
        <end position="1207"/>
    </location>
</feature>
<evidence type="ECO:0000313" key="6">
    <source>
        <dbReference type="EMBL" id="KAF9475672.1"/>
    </source>
</evidence>
<feature type="domain" description="EH" evidence="4">
    <location>
        <begin position="286"/>
        <end position="375"/>
    </location>
</feature>
<dbReference type="InterPro" id="IPR000261">
    <property type="entry name" value="EH_dom"/>
</dbReference>
<comment type="caution">
    <text evidence="6">The sequence shown here is derived from an EMBL/GenBank/DDBJ whole genome shotgun (WGS) entry which is preliminary data.</text>
</comment>
<dbReference type="PROSITE" id="PS50030">
    <property type="entry name" value="UBA"/>
    <property type="match status" value="1"/>
</dbReference>
<sequence length="1276" mass="135901">MSTNFSPTPPELNIVTQIFAQADTQKLGVLTGDVAVKVFSGAKLPPTTLGEIWNISDEDNKGWLPKKGVAIAVRLIGWAQKGEKVTQALLSKPGPLAVIEGVNAVTQQATGLSMSLSKSPPPSFPPLTTQDKAKFQNMFLKQGPMNGLLSGEKARDIFVKSKLSNEQLLKIWNLADTQDRGALDSVDFAIGMYFIQGVMTGKISFIPTTLPPSLYQQAGGVSNSGSIKPHITGGSGSFSPIGSTFVTQLQPEFTGQPFRAPTLPGRPSTTTPANGHSVDWDVSAVEKASSDRYFDTLDTQKKGYIEGEVAVPFMLKSQLPGETLAQIWDLADINSDGRLTRDGFAVAMHLIQMTLAGQELPTVLPPSLLPPSVRALGTIGSPFSPPFMQMQHQQPEPIDLFSFDDTPPSSAISPPIQAMNTGTLRPQTTGSVTTSLSPQQPSRPFVDPFSSAPFHSSPHRDLLSDDDAHPAASPPLHDQSAEIGNVKNQLESTNRSLANAKQEREILEQTIANQASQLSAMQTQLSLAKAAYESEVTLLATFKERRAGQVADIDKARQELITAESNLSALRAEKAEIEGTFLRDKEEARDLHKRMVEAGLHADALKADVEKLKKEAKQQKGLLAIARKQLSTKESERAKVEKEHEDAVGEVTTVTKEKEDVEAEMERLDSMSVPAPTPKPTSPSPPASLIFAAAQPLPATPDIPSPGVIKSNNPFERLAMAGVPSQSASPFVGFANPPSSPPLSATEVSSIPQQSAAHAPESAPVNVAVADAPKDDSQAFDDFTSSLGHHHDTELSYLGDQLHGSHVEEITSPTSATSGNELFMTPPTSAFSTILNAAEKFPSLHDIPVTASKNDSVLPPTLDEPMPMAPPQTDLHSHLEDLDIEDLDIEESDSDDSDSDEDNKPLKVLVANGKASVTASFTAQKVEPFPAAVMSTSPTVVAAAAAPAVVPVSAPFEDVVGSSNNKASNQMPNANGHATPFNFSAIAPDDSAKPLDETLEDSVAGVTEFDETFKGTSSAAPTPAAKFSFDTGFEDTFDFPSNSQIPFSAPQQAAATRNEFDDIFGGPIPSSSTSPTDSKLHQISTATNNDPKFESSFEEAFGGFGSPEEVKPTIPSSPPVTSSARSIPGSFPSSPTRPSPVPAVQPRISEIRAISPSPRARSPPPRSESPKLHASSSSKEVHHEKPKESAPRHSKLSIRLPFGKKKKPAEPMPATALQHLSPAVEHTSRVGTPASDDDVEPVKQLIAMGFSRSQAVDALEKYGYDVPKALNSLLGQ</sequence>
<dbReference type="GO" id="GO:0005886">
    <property type="term" value="C:plasma membrane"/>
    <property type="evidence" value="ECO:0007669"/>
    <property type="project" value="TreeGrafter"/>
</dbReference>
<feature type="compositionally biased region" description="Low complexity" evidence="2">
    <location>
        <begin position="407"/>
        <end position="416"/>
    </location>
</feature>
<proteinExistence type="predicted"/>
<evidence type="ECO:0000259" key="4">
    <source>
        <dbReference type="PROSITE" id="PS50031"/>
    </source>
</evidence>
<feature type="compositionally biased region" description="Basic and acidic residues" evidence="2">
    <location>
        <begin position="632"/>
        <end position="647"/>
    </location>
</feature>